<protein>
    <recommendedName>
        <fullName evidence="6">Terminase</fullName>
    </recommendedName>
</protein>
<dbReference type="GO" id="GO:0005524">
    <property type="term" value="F:ATP binding"/>
    <property type="evidence" value="ECO:0007669"/>
    <property type="project" value="InterPro"/>
</dbReference>
<dbReference type="HAMAP" id="MF_04144">
    <property type="entry name" value="TERL_LAMBDA"/>
    <property type="match status" value="1"/>
</dbReference>
<dbReference type="InterPro" id="IPR027417">
    <property type="entry name" value="P-loop_NTPase"/>
</dbReference>
<evidence type="ECO:0000313" key="4">
    <source>
        <dbReference type="EMBL" id="CAG2144464.1"/>
    </source>
</evidence>
<evidence type="ECO:0008006" key="6">
    <source>
        <dbReference type="Google" id="ProtNLM"/>
    </source>
</evidence>
<proteinExistence type="inferred from homology"/>
<name>A0A916IXL4_9BURK</name>
<dbReference type="InterPro" id="IPR008866">
    <property type="entry name" value="Phage_lambda_GpA-like"/>
</dbReference>
<evidence type="ECO:0000259" key="2">
    <source>
        <dbReference type="Pfam" id="PF05876"/>
    </source>
</evidence>
<evidence type="ECO:0000313" key="5">
    <source>
        <dbReference type="Proteomes" id="UP000672934"/>
    </source>
</evidence>
<dbReference type="InterPro" id="IPR046453">
    <property type="entry name" value="GpA_ATPase"/>
</dbReference>
<evidence type="ECO:0000259" key="3">
    <source>
        <dbReference type="Pfam" id="PF20454"/>
    </source>
</evidence>
<feature type="compositionally biased region" description="Basic and acidic residues" evidence="1">
    <location>
        <begin position="661"/>
        <end position="676"/>
    </location>
</feature>
<gene>
    <name evidence="4" type="ORF">LMG31506_03011</name>
</gene>
<keyword evidence="5" id="KW-1185">Reference proteome</keyword>
<dbReference type="Proteomes" id="UP000672934">
    <property type="component" value="Unassembled WGS sequence"/>
</dbReference>
<sequence length="712" mass="79583">MTTLDQFSNWGAVASAMRRAAENLVPPPDMLPSVWAAKNVRIPVGNAIPGPINFDNAPLQRGILDAIKEPGMRRMDLMLAAQTGKTTCQQCITGYFIDHEPRSQIMAQPSEGDMATFQETKLKPMLEANPKIAKKMAKARGRQGVNNSRMISYVGGWLMFSWAGSPKTARGRSAPVTQADEVDGYDVTAEGDFLELLAQRSATFGDDRLDIRSSTPVDLETSRIHKGWLAGDQRRWHVRCPHCDELQYFRWENVRWTGRQSSGIKDAEKDIAQEHDPASAMYCCGGCGSLWDDGQRIAAIRNAERDGGGWIASKPFKGHASFHAPEMASTFRRLRDIVQSYLDKLALGDLQSFVNVSLGWPFAAGDKADPDGLLARREEYPAQVPMGGVWLSVGVDMQDDRLEYEVVAWGIGEESWSVDTGVLWGDPLGSEVWNDLEELLANTYQHESGALLRIEAACVDTGGTGGMTAAAYDWLRGKTGRRIFGVKGLGGWGIPIVEKPNRKQTGKKKSKFTDLFRVGVDEAKLVVMRRLAQAKEGPGFCHFPLQDEWDAEHFKQLTAERLVVRYVKGQPVREWRKNDRDRNEKLDCRVYAYGALKIMQPNLKRLAERLIPKDLAAARETREQWAARVAETAVKVVETLKDPEKVREILKKQADAPPKQPRIEPKPAQKQAEKQPEITQEEPPAPTRETVRIRRSSSLGTPKRRGGWVNSW</sequence>
<dbReference type="Pfam" id="PF20454">
    <property type="entry name" value="GpA_nuclease"/>
    <property type="match status" value="1"/>
</dbReference>
<dbReference type="GO" id="GO:0004519">
    <property type="term" value="F:endonuclease activity"/>
    <property type="evidence" value="ECO:0007669"/>
    <property type="project" value="InterPro"/>
</dbReference>
<dbReference type="RefSeq" id="WP_211947964.1">
    <property type="nucleotide sequence ID" value="NZ_CAJPUY010000010.1"/>
</dbReference>
<dbReference type="Pfam" id="PF05876">
    <property type="entry name" value="GpA_ATPase"/>
    <property type="match status" value="1"/>
</dbReference>
<dbReference type="AlphaFoldDB" id="A0A916IXL4"/>
<dbReference type="EMBL" id="CAJPUY010000010">
    <property type="protein sequence ID" value="CAG2144464.1"/>
    <property type="molecule type" value="Genomic_DNA"/>
</dbReference>
<organism evidence="4 5">
    <name type="scientific">Cupriavidus yeoncheonensis</name>
    <dbReference type="NCBI Taxonomy" id="1462994"/>
    <lineage>
        <taxon>Bacteria</taxon>
        <taxon>Pseudomonadati</taxon>
        <taxon>Pseudomonadota</taxon>
        <taxon>Betaproteobacteria</taxon>
        <taxon>Burkholderiales</taxon>
        <taxon>Burkholderiaceae</taxon>
        <taxon>Cupriavidus</taxon>
    </lineage>
</organism>
<dbReference type="InterPro" id="IPR046454">
    <property type="entry name" value="GpA_endonuclease"/>
</dbReference>
<feature type="domain" description="Terminase large subunit GpA endonuclease" evidence="3">
    <location>
        <begin position="319"/>
        <end position="602"/>
    </location>
</feature>
<feature type="domain" description="Phage terminase large subunit GpA ATPase" evidence="2">
    <location>
        <begin position="47"/>
        <end position="304"/>
    </location>
</feature>
<reference evidence="4" key="1">
    <citation type="submission" date="2021-03" db="EMBL/GenBank/DDBJ databases">
        <authorList>
            <person name="Peeters C."/>
        </authorList>
    </citation>
    <scope>NUCLEOTIDE SEQUENCE</scope>
    <source>
        <strain evidence="4">LMG 31506</strain>
    </source>
</reference>
<evidence type="ECO:0000256" key="1">
    <source>
        <dbReference type="SAM" id="MobiDB-lite"/>
    </source>
</evidence>
<comment type="caution">
    <text evidence="4">The sequence shown here is derived from an EMBL/GenBank/DDBJ whole genome shotgun (WGS) entry which is preliminary data.</text>
</comment>
<dbReference type="Gene3D" id="3.40.50.300">
    <property type="entry name" value="P-loop containing nucleotide triphosphate hydrolases"/>
    <property type="match status" value="1"/>
</dbReference>
<accession>A0A916IXL4</accession>
<dbReference type="GO" id="GO:0016887">
    <property type="term" value="F:ATP hydrolysis activity"/>
    <property type="evidence" value="ECO:0007669"/>
    <property type="project" value="InterPro"/>
</dbReference>
<feature type="region of interest" description="Disordered" evidence="1">
    <location>
        <begin position="651"/>
        <end position="712"/>
    </location>
</feature>